<dbReference type="Proteomes" id="UP001333710">
    <property type="component" value="Chromosome"/>
</dbReference>
<dbReference type="GO" id="GO:0005886">
    <property type="term" value="C:plasma membrane"/>
    <property type="evidence" value="ECO:0007669"/>
    <property type="project" value="TreeGrafter"/>
</dbReference>
<dbReference type="GO" id="GO:0016485">
    <property type="term" value="P:protein processing"/>
    <property type="evidence" value="ECO:0007669"/>
    <property type="project" value="TreeGrafter"/>
</dbReference>
<evidence type="ECO:0000256" key="4">
    <source>
        <dbReference type="ARBA" id="ARBA00022723"/>
    </source>
</evidence>
<comment type="similarity">
    <text evidence="2">Belongs to the peptidase M13 family.</text>
</comment>
<dbReference type="RefSeq" id="WP_425325565.1">
    <property type="nucleotide sequence ID" value="NZ_AP027272.1"/>
</dbReference>
<feature type="chain" id="PRO_5041304309" evidence="8">
    <location>
        <begin position="25"/>
        <end position="695"/>
    </location>
</feature>
<dbReference type="PANTHER" id="PTHR11733:SF167">
    <property type="entry name" value="FI17812P1-RELATED"/>
    <property type="match status" value="1"/>
</dbReference>
<evidence type="ECO:0000256" key="5">
    <source>
        <dbReference type="ARBA" id="ARBA00022801"/>
    </source>
</evidence>
<keyword evidence="5" id="KW-0378">Hydrolase</keyword>
<feature type="domain" description="Peptidase M13 N-terminal" evidence="10">
    <location>
        <begin position="62"/>
        <end position="439"/>
    </location>
</feature>
<name>A0AA48HPJ2_9ALTE</name>
<sequence>MKNVNKLALGVALALGLIAGGCSKAPQENSASTPTVETPKAEQQQEYVSGIYLENMDTSVKPGDDFFRYVNGTWYDKTEIPADKASYGGFGILRDEAQEKVLEIINASAEGDFAQGSDEQKVGDLYNSYMNMEKRNALGVTPLADELAMIDAIESQEDLAKYFARASKYGFGAPFVIGQYVDFKNPETYMIYSWQAGLGLPDREYYFKEDEASQDIRKAYVAHVAKMFELAGLGNGEKNAQTVMALETMLASHHMKKEDTRNMVALYNKVMLPELDSVMPDFPWDVFFAEAQLSELDGLVVTQMDYMKELNNIIKGTSMDDWKTFLQWGLVNATAARLNEEIDAQNFEFYSKTLRGVEEPRPLWRRAVNLLNANVGEIIGKVYVKQHFPPEAKARMEKLVDNLLLAYEDSIKNLSWMTDETKKEALDKLSKFTPKIGYPDKWRDYSLLTVDENDFYGNLMRSSEAQYQQMLEKQNGPVQKHEWAMNPQTVNAYYNPPMNEIVFPAAILQPPFFNMEAEDAVNYGGIGAVIGHEIGHGFDDSGSTFDGDGVLRNWWTDVDKAEFENRTAQLIEQYNQFEALPDVFVNGEFTLGENIGDLGGISIALKAYQLSLQGKEAPVMDGFTGEQRVFLGFGQVWANKYRDEALRNQIDTDPHSPSHFRANGSVRNVPEFYEAFDVTPEDALYLSPEARVKIW</sequence>
<dbReference type="Gene3D" id="3.40.390.10">
    <property type="entry name" value="Collagenase (Catalytic Domain)"/>
    <property type="match status" value="1"/>
</dbReference>
<gene>
    <name evidence="11" type="primary">pepO</name>
    <name evidence="11" type="ORF">MACH26_11450</name>
</gene>
<keyword evidence="8" id="KW-0732">Signal</keyword>
<dbReference type="PRINTS" id="PR00786">
    <property type="entry name" value="NEPRILYSIN"/>
</dbReference>
<dbReference type="InterPro" id="IPR000718">
    <property type="entry name" value="Peptidase_M13"/>
</dbReference>
<dbReference type="CDD" id="cd08662">
    <property type="entry name" value="M13"/>
    <property type="match status" value="1"/>
</dbReference>
<keyword evidence="3" id="KW-0645">Protease</keyword>
<dbReference type="Gene3D" id="1.10.1380.10">
    <property type="entry name" value="Neutral endopeptidase , domain2"/>
    <property type="match status" value="1"/>
</dbReference>
<dbReference type="Pfam" id="PF01431">
    <property type="entry name" value="Peptidase_M13"/>
    <property type="match status" value="1"/>
</dbReference>
<dbReference type="InterPro" id="IPR042089">
    <property type="entry name" value="Peptidase_M13_dom_2"/>
</dbReference>
<dbReference type="KEGG" id="pmaw:MACH26_11450"/>
<evidence type="ECO:0000256" key="1">
    <source>
        <dbReference type="ARBA" id="ARBA00001947"/>
    </source>
</evidence>
<evidence type="ECO:0000259" key="10">
    <source>
        <dbReference type="Pfam" id="PF05649"/>
    </source>
</evidence>
<accession>A0AA48HPJ2</accession>
<evidence type="ECO:0000256" key="7">
    <source>
        <dbReference type="ARBA" id="ARBA00023049"/>
    </source>
</evidence>
<dbReference type="PROSITE" id="PS51257">
    <property type="entry name" value="PROKAR_LIPOPROTEIN"/>
    <property type="match status" value="1"/>
</dbReference>
<comment type="cofactor">
    <cofactor evidence="1">
        <name>Zn(2+)</name>
        <dbReference type="ChEBI" id="CHEBI:29105"/>
    </cofactor>
</comment>
<keyword evidence="6" id="KW-0862">Zinc</keyword>
<dbReference type="PANTHER" id="PTHR11733">
    <property type="entry name" value="ZINC METALLOPROTEASE FAMILY M13 NEPRILYSIN-RELATED"/>
    <property type="match status" value="1"/>
</dbReference>
<dbReference type="InterPro" id="IPR018497">
    <property type="entry name" value="Peptidase_M13_C"/>
</dbReference>
<evidence type="ECO:0000313" key="11">
    <source>
        <dbReference type="EMBL" id="BDX05624.1"/>
    </source>
</evidence>
<dbReference type="GO" id="GO:0004222">
    <property type="term" value="F:metalloendopeptidase activity"/>
    <property type="evidence" value="ECO:0007669"/>
    <property type="project" value="InterPro"/>
</dbReference>
<reference evidence="11" key="1">
    <citation type="submission" date="2023-01" db="EMBL/GenBank/DDBJ databases">
        <title>Complete genome sequence of Planctobacterium marinum strain Dej080120_11.</title>
        <authorList>
            <person name="Ueki S."/>
            <person name="Maruyama F."/>
        </authorList>
    </citation>
    <scope>NUCLEOTIDE SEQUENCE</scope>
    <source>
        <strain evidence="11">Dej080120_11</strain>
    </source>
</reference>
<evidence type="ECO:0000256" key="3">
    <source>
        <dbReference type="ARBA" id="ARBA00022670"/>
    </source>
</evidence>
<dbReference type="InterPro" id="IPR024079">
    <property type="entry name" value="MetalloPept_cat_dom_sf"/>
</dbReference>
<dbReference type="PROSITE" id="PS51885">
    <property type="entry name" value="NEPRILYSIN"/>
    <property type="match status" value="1"/>
</dbReference>
<proteinExistence type="inferred from homology"/>
<dbReference type="InterPro" id="IPR008753">
    <property type="entry name" value="Peptidase_M13_N"/>
</dbReference>
<evidence type="ECO:0000256" key="6">
    <source>
        <dbReference type="ARBA" id="ARBA00022833"/>
    </source>
</evidence>
<keyword evidence="12" id="KW-1185">Reference proteome</keyword>
<keyword evidence="4" id="KW-0479">Metal-binding</keyword>
<feature type="signal peptide" evidence="8">
    <location>
        <begin position="1"/>
        <end position="24"/>
    </location>
</feature>
<protein>
    <submittedName>
        <fullName evidence="11">Peptidase M13</fullName>
    </submittedName>
</protein>
<dbReference type="GO" id="GO:0046872">
    <property type="term" value="F:metal ion binding"/>
    <property type="evidence" value="ECO:0007669"/>
    <property type="project" value="UniProtKB-KW"/>
</dbReference>
<dbReference type="SUPFAM" id="SSF55486">
    <property type="entry name" value="Metalloproteases ('zincins'), catalytic domain"/>
    <property type="match status" value="1"/>
</dbReference>
<evidence type="ECO:0000256" key="2">
    <source>
        <dbReference type="ARBA" id="ARBA00007357"/>
    </source>
</evidence>
<feature type="domain" description="Peptidase M13 C-terminal" evidence="9">
    <location>
        <begin position="491"/>
        <end position="692"/>
    </location>
</feature>
<evidence type="ECO:0000259" key="9">
    <source>
        <dbReference type="Pfam" id="PF01431"/>
    </source>
</evidence>
<evidence type="ECO:0000256" key="8">
    <source>
        <dbReference type="SAM" id="SignalP"/>
    </source>
</evidence>
<keyword evidence="7" id="KW-0482">Metalloprotease</keyword>
<dbReference type="AlphaFoldDB" id="A0AA48HPJ2"/>
<evidence type="ECO:0000313" key="12">
    <source>
        <dbReference type="Proteomes" id="UP001333710"/>
    </source>
</evidence>
<dbReference type="EMBL" id="AP027272">
    <property type="protein sequence ID" value="BDX05624.1"/>
    <property type="molecule type" value="Genomic_DNA"/>
</dbReference>
<dbReference type="Pfam" id="PF05649">
    <property type="entry name" value="Peptidase_M13_N"/>
    <property type="match status" value="1"/>
</dbReference>
<organism evidence="11 12">
    <name type="scientific">Planctobacterium marinum</name>
    <dbReference type="NCBI Taxonomy" id="1631968"/>
    <lineage>
        <taxon>Bacteria</taxon>
        <taxon>Pseudomonadati</taxon>
        <taxon>Pseudomonadota</taxon>
        <taxon>Gammaproteobacteria</taxon>
        <taxon>Alteromonadales</taxon>
        <taxon>Alteromonadaceae</taxon>
        <taxon>Planctobacterium</taxon>
    </lineage>
</organism>